<proteinExistence type="predicted"/>
<feature type="region of interest" description="Disordered" evidence="1">
    <location>
        <begin position="1"/>
        <end position="33"/>
    </location>
</feature>
<feature type="region of interest" description="Disordered" evidence="1">
    <location>
        <begin position="67"/>
        <end position="91"/>
    </location>
</feature>
<accession>A0A368R2D8</accession>
<feature type="compositionally biased region" description="Polar residues" evidence="1">
    <location>
        <begin position="1"/>
        <end position="22"/>
    </location>
</feature>
<protein>
    <submittedName>
        <fullName evidence="2">Uncharacterized protein</fullName>
    </submittedName>
</protein>
<feature type="compositionally biased region" description="Basic and acidic residues" evidence="1">
    <location>
        <begin position="176"/>
        <end position="192"/>
    </location>
</feature>
<dbReference type="AlphaFoldDB" id="A0A368R2D8"/>
<feature type="region of interest" description="Disordered" evidence="1">
    <location>
        <begin position="160"/>
        <end position="192"/>
    </location>
</feature>
<evidence type="ECO:0000313" key="2">
    <source>
        <dbReference type="EMBL" id="RCV24244.1"/>
    </source>
</evidence>
<reference evidence="2" key="1">
    <citation type="journal article" date="2012" name="Nat. Biotechnol.">
        <title>Reference genome sequence of the model plant Setaria.</title>
        <authorList>
            <person name="Bennetzen J.L."/>
            <person name="Schmutz J."/>
            <person name="Wang H."/>
            <person name="Percifield R."/>
            <person name="Hawkins J."/>
            <person name="Pontaroli A.C."/>
            <person name="Estep M."/>
            <person name="Feng L."/>
            <person name="Vaughn J.N."/>
            <person name="Grimwood J."/>
            <person name="Jenkins J."/>
            <person name="Barry K."/>
            <person name="Lindquist E."/>
            <person name="Hellsten U."/>
            <person name="Deshpande S."/>
            <person name="Wang X."/>
            <person name="Wu X."/>
            <person name="Mitros T."/>
            <person name="Triplett J."/>
            <person name="Yang X."/>
            <person name="Ye C.Y."/>
            <person name="Mauro-Herrera M."/>
            <person name="Wang L."/>
            <person name="Li P."/>
            <person name="Sharma M."/>
            <person name="Sharma R."/>
            <person name="Ronald P.C."/>
            <person name="Panaud O."/>
            <person name="Kellogg E.A."/>
            <person name="Brutnell T.P."/>
            <person name="Doust A.N."/>
            <person name="Tuskan G.A."/>
            <person name="Rokhsar D."/>
            <person name="Devos K.M."/>
        </authorList>
    </citation>
    <scope>NUCLEOTIDE SEQUENCE [LARGE SCALE GENOMIC DNA]</scope>
    <source>
        <strain evidence="2">Yugu1</strain>
    </source>
</reference>
<name>A0A368R2D8_SETIT</name>
<organism evidence="2">
    <name type="scientific">Setaria italica</name>
    <name type="common">Foxtail millet</name>
    <name type="synonym">Panicum italicum</name>
    <dbReference type="NCBI Taxonomy" id="4555"/>
    <lineage>
        <taxon>Eukaryota</taxon>
        <taxon>Viridiplantae</taxon>
        <taxon>Streptophyta</taxon>
        <taxon>Embryophyta</taxon>
        <taxon>Tracheophyta</taxon>
        <taxon>Spermatophyta</taxon>
        <taxon>Magnoliopsida</taxon>
        <taxon>Liliopsida</taxon>
        <taxon>Poales</taxon>
        <taxon>Poaceae</taxon>
        <taxon>PACMAD clade</taxon>
        <taxon>Panicoideae</taxon>
        <taxon>Panicodae</taxon>
        <taxon>Paniceae</taxon>
        <taxon>Cenchrinae</taxon>
        <taxon>Setaria</taxon>
    </lineage>
</organism>
<evidence type="ECO:0000256" key="1">
    <source>
        <dbReference type="SAM" id="MobiDB-lite"/>
    </source>
</evidence>
<reference evidence="2" key="2">
    <citation type="submission" date="2015-07" db="EMBL/GenBank/DDBJ databases">
        <authorList>
            <person name="Noorani M."/>
        </authorList>
    </citation>
    <scope>NUCLEOTIDE SEQUENCE</scope>
    <source>
        <strain evidence="2">Yugu1</strain>
    </source>
</reference>
<sequence length="192" mass="20819">MKHVLSQSGQPATVSSAPPCTRQQKDSKSSAQTRGVLEICSRTVLGPERRWICSGVSPRWRTTICGSRRRRRRPARLGQQQQLVKRRGRGKGAAAWRRARRGGAGRRRRWVDLGAASVGPPPTSWRRALWAQRPAGLLQRCGGGRGRQIWARQPAALLRRAGGGAAGDARGGSGDGEGKERDGRGDGRGGKF</sequence>
<gene>
    <name evidence="2" type="ORF">SETIT_5G069600v2</name>
</gene>
<dbReference type="EMBL" id="CM003532">
    <property type="protein sequence ID" value="RCV24244.1"/>
    <property type="molecule type" value="Genomic_DNA"/>
</dbReference>
<feature type="compositionally biased region" description="Gly residues" evidence="1">
    <location>
        <begin position="161"/>
        <end position="175"/>
    </location>
</feature>